<keyword evidence="3" id="KW-1185">Reference proteome</keyword>
<feature type="region of interest" description="Disordered" evidence="1">
    <location>
        <begin position="1"/>
        <end position="42"/>
    </location>
</feature>
<feature type="region of interest" description="Disordered" evidence="1">
    <location>
        <begin position="136"/>
        <end position="158"/>
    </location>
</feature>
<dbReference type="EMBL" id="CP103416">
    <property type="protein sequence ID" value="UVW36128.1"/>
    <property type="molecule type" value="Genomic_DNA"/>
</dbReference>
<evidence type="ECO:0000313" key="3">
    <source>
        <dbReference type="Proteomes" id="UP001059934"/>
    </source>
</evidence>
<evidence type="ECO:0000313" key="2">
    <source>
        <dbReference type="EMBL" id="UVW36128.1"/>
    </source>
</evidence>
<dbReference type="Proteomes" id="UP001059934">
    <property type="component" value="Chromosome"/>
</dbReference>
<protein>
    <submittedName>
        <fullName evidence="2">Uncharacterized protein</fullName>
    </submittedName>
</protein>
<evidence type="ECO:0000256" key="1">
    <source>
        <dbReference type="SAM" id="MobiDB-lite"/>
    </source>
</evidence>
<reference evidence="2" key="1">
    <citation type="submission" date="2022-08" db="EMBL/GenBank/DDBJ databases">
        <title>Catabolic pathway analysis in culturable SAR92 clade bacteria reveals their overlooked roles in DMSP degradation in coastal seas.</title>
        <authorList>
            <person name="He X."/>
            <person name="Zhang X."/>
            <person name="Zhang Y."/>
        </authorList>
    </citation>
    <scope>NUCLEOTIDE SEQUENCE</scope>
    <source>
        <strain evidence="2">H455</strain>
    </source>
</reference>
<accession>A0ABY5TQM3</accession>
<proteinExistence type="predicted"/>
<organism evidence="2 3">
    <name type="scientific">SAR92 clade bacterium H455</name>
    <dbReference type="NCBI Taxonomy" id="2974818"/>
    <lineage>
        <taxon>Bacteria</taxon>
        <taxon>Pseudomonadati</taxon>
        <taxon>Pseudomonadota</taxon>
        <taxon>Gammaproteobacteria</taxon>
        <taxon>Cellvibrionales</taxon>
        <taxon>Porticoccaceae</taxon>
        <taxon>SAR92 clade</taxon>
    </lineage>
</organism>
<feature type="compositionally biased region" description="Polar residues" evidence="1">
    <location>
        <begin position="16"/>
        <end position="33"/>
    </location>
</feature>
<sequence length="174" mass="19289">MTPNLRKNLANRDNALKSTGPKSVSGKRASSQNSRKHGLNVGPDFESSLEYRALVDLIAEEGFSGFACADIASGLLNYRRVMDAYYDTYASPEPVDEFLRDANVKASNPIFSELLSPSGSEPQDVREMAAFFASMQRQERRKGGPVSRRTADTHKLIRYQRNGSARLSRAVRQG</sequence>
<name>A0ABY5TQM3_9GAMM</name>
<gene>
    <name evidence="2" type="ORF">NYF23_05820</name>
</gene>